<dbReference type="STRING" id="290340.AAur_2030"/>
<accession>A1R6B3</accession>
<reference evidence="2 3" key="1">
    <citation type="journal article" date="2006" name="PLoS Genet.">
        <title>Secrets of soil survival revealed by the genome sequence of Arthrobacter aurescens TC1.</title>
        <authorList>
            <person name="Mongodin E.F."/>
            <person name="Shapir N."/>
            <person name="Daugherty S.C."/>
            <person name="DeBoy R.T."/>
            <person name="Emerson J.B."/>
            <person name="Shvartzbeyn A."/>
            <person name="Radune D."/>
            <person name="Vamathevan J."/>
            <person name="Riggs F."/>
            <person name="Grinberg V."/>
            <person name="Khouri H."/>
            <person name="Wackett L.P."/>
            <person name="Nelson K.E."/>
            <person name="Sadowsky M.J."/>
        </authorList>
    </citation>
    <scope>NUCLEOTIDE SEQUENCE [LARGE SCALE GENOMIC DNA]</scope>
    <source>
        <strain evidence="2 3">TC1</strain>
    </source>
</reference>
<organism evidence="2 3">
    <name type="scientific">Paenarthrobacter aurescens (strain TC1)</name>
    <dbReference type="NCBI Taxonomy" id="290340"/>
    <lineage>
        <taxon>Bacteria</taxon>
        <taxon>Bacillati</taxon>
        <taxon>Actinomycetota</taxon>
        <taxon>Actinomycetes</taxon>
        <taxon>Micrococcales</taxon>
        <taxon>Micrococcaceae</taxon>
        <taxon>Paenarthrobacter</taxon>
    </lineage>
</organism>
<dbReference type="RefSeq" id="WP_011774719.1">
    <property type="nucleotide sequence ID" value="NC_008711.1"/>
</dbReference>
<protein>
    <submittedName>
        <fullName evidence="2">Uncharacterized protein</fullName>
    </submittedName>
</protein>
<dbReference type="InterPro" id="IPR043746">
    <property type="entry name" value="DUF5691"/>
</dbReference>
<feature type="compositionally biased region" description="Basic and acidic residues" evidence="1">
    <location>
        <begin position="16"/>
        <end position="28"/>
    </location>
</feature>
<evidence type="ECO:0000313" key="2">
    <source>
        <dbReference type="EMBL" id="ABM06611.1"/>
    </source>
</evidence>
<dbReference type="eggNOG" id="COG5094">
    <property type="taxonomic scope" value="Bacteria"/>
</dbReference>
<feature type="region of interest" description="Disordered" evidence="1">
    <location>
        <begin position="14"/>
        <end position="36"/>
    </location>
</feature>
<sequence>MTWLAELRTAALVGTGRHDAPKPPDELGFRAPEGLPREESLLDQAAMADVATRTSRTAAAAPSSGLVSPAPADTEPQASGEAARLLELLLTQPPVGLELRTQLVVDWLRFAEETRRRVPHRLLPALLLVAETKSAVFRRLEPAIGTRGRWLKELKSPSSQEAAAEWSELGSADAAVELDRLRGLDPAAAREQLLAHWMSLSARERAGNLALFAGNVHDDDEALLEQALDDKAKSVRDVALRLLDQLPGSARAARMAARLVPLLHVKGLLNKRLDIDLPPDPDGAALRDGVPADPRRGEPDRLARLDAIISGAPLDVWTSVSGRNRAATAALVQGEPRILDVLIATAAARKDTEWARALLTVRTDRRLLVCLPAEEREHWLERHVRESGDDPLTLAPLLQDLPQPWSVSLAEAVLTVISGKDGGQLAASLAAVLPTALPPEANQRCRQLLERTDDDVARRRVLRDAVQYQSFRQSLTEAFR</sequence>
<gene>
    <name evidence="2" type="ordered locus">AAur_2030</name>
</gene>
<dbReference type="EMBL" id="CP000474">
    <property type="protein sequence ID" value="ABM06611.1"/>
    <property type="molecule type" value="Genomic_DNA"/>
</dbReference>
<dbReference type="AlphaFoldDB" id="A1R6B3"/>
<name>A1R6B3_PAEAT</name>
<feature type="region of interest" description="Disordered" evidence="1">
    <location>
        <begin position="53"/>
        <end position="79"/>
    </location>
</feature>
<dbReference type="HOGENOM" id="CLU_024794_0_0_11"/>
<feature type="compositionally biased region" description="Low complexity" evidence="1">
    <location>
        <begin position="53"/>
        <end position="64"/>
    </location>
</feature>
<dbReference type="Pfam" id="PF18944">
    <property type="entry name" value="DUF5691"/>
    <property type="match status" value="1"/>
</dbReference>
<evidence type="ECO:0000313" key="3">
    <source>
        <dbReference type="Proteomes" id="UP000000637"/>
    </source>
</evidence>
<dbReference type="OrthoDB" id="262508at2"/>
<dbReference type="Proteomes" id="UP000000637">
    <property type="component" value="Chromosome"/>
</dbReference>
<proteinExistence type="predicted"/>
<dbReference type="KEGG" id="aau:AAur_2030"/>
<evidence type="ECO:0000256" key="1">
    <source>
        <dbReference type="SAM" id="MobiDB-lite"/>
    </source>
</evidence>
<keyword evidence="3" id="KW-1185">Reference proteome</keyword>